<evidence type="ECO:0000256" key="2">
    <source>
        <dbReference type="ARBA" id="ARBA00022448"/>
    </source>
</evidence>
<dbReference type="Proteomes" id="UP001501243">
    <property type="component" value="Unassembled WGS sequence"/>
</dbReference>
<comment type="subcellular location">
    <subcellularLocation>
        <location evidence="1">Membrane</location>
        <topology evidence="1">Multi-pass membrane protein</topology>
    </subcellularLocation>
</comment>
<dbReference type="InterPro" id="IPR000644">
    <property type="entry name" value="CBS_dom"/>
</dbReference>
<dbReference type="CDD" id="cd02205">
    <property type="entry name" value="CBS_pair_SF"/>
    <property type="match status" value="1"/>
</dbReference>
<keyword evidence="4 11" id="KW-1133">Transmembrane helix</keyword>
<dbReference type="PROSITE" id="PS51371">
    <property type="entry name" value="CBS"/>
    <property type="match status" value="1"/>
</dbReference>
<feature type="transmembrane region" description="Helical" evidence="11">
    <location>
        <begin position="449"/>
        <end position="469"/>
    </location>
</feature>
<dbReference type="PRINTS" id="PR00762">
    <property type="entry name" value="CLCHANNEL"/>
</dbReference>
<dbReference type="CDD" id="cd00400">
    <property type="entry name" value="Voltage_gated_ClC"/>
    <property type="match status" value="1"/>
</dbReference>
<dbReference type="InterPro" id="IPR050368">
    <property type="entry name" value="ClC-type_chloride_channel"/>
</dbReference>
<dbReference type="SUPFAM" id="SSF54631">
    <property type="entry name" value="CBS-domain pair"/>
    <property type="match status" value="1"/>
</dbReference>
<feature type="transmembrane region" description="Helical" evidence="11">
    <location>
        <begin position="109"/>
        <end position="130"/>
    </location>
</feature>
<gene>
    <name evidence="13" type="ORF">GCM10023172_09840</name>
</gene>
<dbReference type="SMART" id="SM00116">
    <property type="entry name" value="CBS"/>
    <property type="match status" value="1"/>
</dbReference>
<dbReference type="PANTHER" id="PTHR43427:SF6">
    <property type="entry name" value="CHLORIDE CHANNEL PROTEIN CLC-E"/>
    <property type="match status" value="1"/>
</dbReference>
<comment type="caution">
    <text evidence="13">The sequence shown here is derived from an EMBL/GenBank/DDBJ whole genome shotgun (WGS) entry which is preliminary data.</text>
</comment>
<reference evidence="14" key="1">
    <citation type="journal article" date="2019" name="Int. J. Syst. Evol. Microbiol.">
        <title>The Global Catalogue of Microorganisms (GCM) 10K type strain sequencing project: providing services to taxonomists for standard genome sequencing and annotation.</title>
        <authorList>
            <consortium name="The Broad Institute Genomics Platform"/>
            <consortium name="The Broad Institute Genome Sequencing Center for Infectious Disease"/>
            <person name="Wu L."/>
            <person name="Ma J."/>
        </authorList>
    </citation>
    <scope>NUCLEOTIDE SEQUENCE [LARGE SCALE GENOMIC DNA]</scope>
    <source>
        <strain evidence="14">JCM 17841</strain>
    </source>
</reference>
<feature type="transmembrane region" description="Helical" evidence="11">
    <location>
        <begin position="60"/>
        <end position="89"/>
    </location>
</feature>
<feature type="transmembrane region" description="Helical" evidence="11">
    <location>
        <begin position="411"/>
        <end position="437"/>
    </location>
</feature>
<keyword evidence="5" id="KW-0406">Ion transport</keyword>
<evidence type="ECO:0000313" key="14">
    <source>
        <dbReference type="Proteomes" id="UP001501243"/>
    </source>
</evidence>
<organism evidence="13 14">
    <name type="scientific">Hymenobacter ginsengisoli</name>
    <dbReference type="NCBI Taxonomy" id="1051626"/>
    <lineage>
        <taxon>Bacteria</taxon>
        <taxon>Pseudomonadati</taxon>
        <taxon>Bacteroidota</taxon>
        <taxon>Cytophagia</taxon>
        <taxon>Cytophagales</taxon>
        <taxon>Hymenobacteraceae</taxon>
        <taxon>Hymenobacter</taxon>
    </lineage>
</organism>
<evidence type="ECO:0000256" key="6">
    <source>
        <dbReference type="ARBA" id="ARBA00023136"/>
    </source>
</evidence>
<evidence type="ECO:0000256" key="8">
    <source>
        <dbReference type="ARBA" id="ARBA00023214"/>
    </source>
</evidence>
<evidence type="ECO:0000256" key="4">
    <source>
        <dbReference type="ARBA" id="ARBA00022989"/>
    </source>
</evidence>
<dbReference type="InterPro" id="IPR046342">
    <property type="entry name" value="CBS_dom_sf"/>
</dbReference>
<dbReference type="EMBL" id="BAABGQ010000005">
    <property type="protein sequence ID" value="GAA4496478.1"/>
    <property type="molecule type" value="Genomic_DNA"/>
</dbReference>
<keyword evidence="9" id="KW-0407">Ion channel</keyword>
<evidence type="ECO:0000256" key="3">
    <source>
        <dbReference type="ARBA" id="ARBA00022692"/>
    </source>
</evidence>
<evidence type="ECO:0000256" key="11">
    <source>
        <dbReference type="SAM" id="Phobius"/>
    </source>
</evidence>
<feature type="domain" description="CBS" evidence="12">
    <location>
        <begin position="562"/>
        <end position="621"/>
    </location>
</feature>
<dbReference type="Gene3D" id="1.10.3080.10">
    <property type="entry name" value="Clc chloride channel"/>
    <property type="match status" value="1"/>
</dbReference>
<dbReference type="SUPFAM" id="SSF81340">
    <property type="entry name" value="Clc chloride channel"/>
    <property type="match status" value="1"/>
</dbReference>
<dbReference type="Pfam" id="PF00571">
    <property type="entry name" value="CBS"/>
    <property type="match status" value="1"/>
</dbReference>
<dbReference type="PANTHER" id="PTHR43427">
    <property type="entry name" value="CHLORIDE CHANNEL PROTEIN CLC-E"/>
    <property type="match status" value="1"/>
</dbReference>
<dbReference type="InterPro" id="IPR014743">
    <property type="entry name" value="Cl-channel_core"/>
</dbReference>
<feature type="transmembrane region" description="Helical" evidence="11">
    <location>
        <begin position="354"/>
        <end position="374"/>
    </location>
</feature>
<feature type="transmembrane region" description="Helical" evidence="11">
    <location>
        <begin position="206"/>
        <end position="231"/>
    </location>
</feature>
<evidence type="ECO:0000256" key="5">
    <source>
        <dbReference type="ARBA" id="ARBA00023065"/>
    </source>
</evidence>
<dbReference type="InterPro" id="IPR001807">
    <property type="entry name" value="ClC"/>
</dbReference>
<sequence>MPLSAVNQVVFIFKYWAYVDFCVMRHPTLVHTGIPIAPSLDATLADDGVRPRVAPNKQRLIRISALAVLVALSISVVARALVYLINLVTNLVFHGEASLAYHSPADNHLGLWVIVVPAIGGLVVSLMALYGSKAIRGHGIPEAMEQILTNQSRIKPSIMYLKPLSAAVAIGTGGPFGAEGPIIATGGALGSTLGQLITITHHERKVLLAAGATAGMSAIFGTPIAAVFLAIELLLFEFSPRSLLPVALACITGAAGHHLLFEQGPVFEMPALAAPSNGALATYSIIGLLIGLASVGVTKLVYLIEDLFEELPLHWAWWPALGGLAVGVIGYFAPHTLGVGYENISSILSGHAPLGLLLGLCFLKFASWAISLGSGTSGGTLAPLLTIGGAAGALMGLAIKHFIPASDIVLPLAALVGMAAMFAGASRALLTSIVFAVESTGQAEALLPLLGACTGAYLVSFLLMGNTIMTEKIARRGVKTPVDYEPDLLDKVNVERVLQSNMMAISTDNTIGEVREWSEHELEGITPHLVTMNPDGSFAGIVSLVTLAGWHNDDSAPISTLLQPRTAAVLATDSLRTAVERMARENVDVLPVVSPGGLPQVKGVISYRDILAAYKNRLEDDGMRGPHIQLKRKTLRVLLRGQALFQKQ</sequence>
<feature type="transmembrane region" description="Helical" evidence="11">
    <location>
        <begin position="282"/>
        <end position="304"/>
    </location>
</feature>
<dbReference type="Pfam" id="PF00654">
    <property type="entry name" value="Voltage_CLC"/>
    <property type="match status" value="1"/>
</dbReference>
<proteinExistence type="predicted"/>
<dbReference type="Gene3D" id="3.10.580.10">
    <property type="entry name" value="CBS-domain"/>
    <property type="match status" value="1"/>
</dbReference>
<keyword evidence="14" id="KW-1185">Reference proteome</keyword>
<feature type="transmembrane region" description="Helical" evidence="11">
    <location>
        <begin position="243"/>
        <end position="261"/>
    </location>
</feature>
<evidence type="ECO:0000256" key="9">
    <source>
        <dbReference type="ARBA" id="ARBA00023303"/>
    </source>
</evidence>
<keyword evidence="8" id="KW-0868">Chloride</keyword>
<protein>
    <submittedName>
        <fullName evidence="13">Chloride channel protein</fullName>
    </submittedName>
</protein>
<evidence type="ECO:0000256" key="1">
    <source>
        <dbReference type="ARBA" id="ARBA00004141"/>
    </source>
</evidence>
<feature type="transmembrane region" description="Helical" evidence="11">
    <location>
        <begin position="380"/>
        <end position="399"/>
    </location>
</feature>
<evidence type="ECO:0000259" key="12">
    <source>
        <dbReference type="PROSITE" id="PS51371"/>
    </source>
</evidence>
<keyword evidence="6 11" id="KW-0472">Membrane</keyword>
<name>A0ABP8Q3F5_9BACT</name>
<keyword evidence="10" id="KW-0129">CBS domain</keyword>
<evidence type="ECO:0000256" key="10">
    <source>
        <dbReference type="PROSITE-ProRule" id="PRU00703"/>
    </source>
</evidence>
<evidence type="ECO:0000256" key="7">
    <source>
        <dbReference type="ARBA" id="ARBA00023173"/>
    </source>
</evidence>
<feature type="transmembrane region" description="Helical" evidence="11">
    <location>
        <begin position="316"/>
        <end position="333"/>
    </location>
</feature>
<evidence type="ECO:0000313" key="13">
    <source>
        <dbReference type="EMBL" id="GAA4496478.1"/>
    </source>
</evidence>
<keyword evidence="7" id="KW-0869">Chloride channel</keyword>
<accession>A0ABP8Q3F5</accession>
<keyword evidence="3 11" id="KW-0812">Transmembrane</keyword>
<keyword evidence="2" id="KW-0813">Transport</keyword>